<dbReference type="GO" id="GO:0005737">
    <property type="term" value="C:cytoplasm"/>
    <property type="evidence" value="ECO:0007669"/>
    <property type="project" value="TreeGrafter"/>
</dbReference>
<proteinExistence type="predicted"/>
<dbReference type="Gene3D" id="3.40.50.720">
    <property type="entry name" value="NAD(P)-binding Rossmann-like Domain"/>
    <property type="match status" value="1"/>
</dbReference>
<dbReference type="Proteomes" id="UP000198741">
    <property type="component" value="Chromosome I"/>
</dbReference>
<sequence>MTALPYLDSPTLHSLLSWPVAVQALADALRAGLDPAKSMARSVLRAGAGELLLMPAESPEAVGVKILGIAPENPTAGLPRIQGLYLLLDAATLTPKMLIDGAALTSLRTPAVSALAISRLAAPDAAVLTVFGTGPQAAAHVHAIGSIRALSAVRIIGRDPDRTLGLVDALRAAGVPAGIGTAHSLRDSDIVLCATTASTPLFHGDQLPARACVVAIGSHQSTLRELDDDVFRRASTVVVEDKATALREAGDVIMAVAAGALAAQDLLGLAEILDESGVPGISVFKSVGMGWQDLAVAQAAQTAWAAASTPGGAH</sequence>
<dbReference type="Pfam" id="PF02423">
    <property type="entry name" value="OCD_Mu_crystall"/>
    <property type="match status" value="1"/>
</dbReference>
<dbReference type="Gene3D" id="3.30.1780.10">
    <property type="entry name" value="ornithine cyclodeaminase, domain 1"/>
    <property type="match status" value="1"/>
</dbReference>
<dbReference type="OrthoDB" id="4311033at2"/>
<evidence type="ECO:0000313" key="2">
    <source>
        <dbReference type="Proteomes" id="UP000198741"/>
    </source>
</evidence>
<accession>A0A1H0S6N9</accession>
<name>A0A1H0S6N9_9ACTN</name>
<dbReference type="STRING" id="1090615.SAMN04515671_3933"/>
<dbReference type="PANTHER" id="PTHR13812">
    <property type="entry name" value="KETIMINE REDUCTASE MU-CRYSTALLIN"/>
    <property type="match status" value="1"/>
</dbReference>
<organism evidence="1 2">
    <name type="scientific">Nakamurella panacisegetis</name>
    <dbReference type="NCBI Taxonomy" id="1090615"/>
    <lineage>
        <taxon>Bacteria</taxon>
        <taxon>Bacillati</taxon>
        <taxon>Actinomycetota</taxon>
        <taxon>Actinomycetes</taxon>
        <taxon>Nakamurellales</taxon>
        <taxon>Nakamurellaceae</taxon>
        <taxon>Nakamurella</taxon>
    </lineage>
</organism>
<reference evidence="1 2" key="1">
    <citation type="submission" date="2016-10" db="EMBL/GenBank/DDBJ databases">
        <authorList>
            <person name="de Groot N.N."/>
        </authorList>
    </citation>
    <scope>NUCLEOTIDE SEQUENCE [LARGE SCALE GENOMIC DNA]</scope>
    <source>
        <strain evidence="2">P4-7,KCTC 19426,CECT 7604</strain>
    </source>
</reference>
<dbReference type="AlphaFoldDB" id="A0A1H0S6N9"/>
<dbReference type="EMBL" id="LT629710">
    <property type="protein sequence ID" value="SDP37432.1"/>
    <property type="molecule type" value="Genomic_DNA"/>
</dbReference>
<dbReference type="InterPro" id="IPR036291">
    <property type="entry name" value="NAD(P)-bd_dom_sf"/>
</dbReference>
<protein>
    <submittedName>
        <fullName evidence="1">Ornithine cyclodeaminase</fullName>
    </submittedName>
</protein>
<dbReference type="InterPro" id="IPR023401">
    <property type="entry name" value="ODC_N"/>
</dbReference>
<dbReference type="PIRSF" id="PIRSF001439">
    <property type="entry name" value="CryM"/>
    <property type="match status" value="1"/>
</dbReference>
<evidence type="ECO:0000313" key="1">
    <source>
        <dbReference type="EMBL" id="SDP37432.1"/>
    </source>
</evidence>
<keyword evidence="2" id="KW-1185">Reference proteome</keyword>
<dbReference type="PANTHER" id="PTHR13812:SF19">
    <property type="entry name" value="KETIMINE REDUCTASE MU-CRYSTALLIN"/>
    <property type="match status" value="1"/>
</dbReference>
<dbReference type="InterPro" id="IPR003462">
    <property type="entry name" value="ODC_Mu_crystall"/>
</dbReference>
<dbReference type="RefSeq" id="WP_090479316.1">
    <property type="nucleotide sequence ID" value="NZ_LT629710.1"/>
</dbReference>
<dbReference type="SUPFAM" id="SSF51735">
    <property type="entry name" value="NAD(P)-binding Rossmann-fold domains"/>
    <property type="match status" value="1"/>
</dbReference>
<gene>
    <name evidence="1" type="ORF">SAMN04515671_3933</name>
</gene>